<evidence type="ECO:0000313" key="1">
    <source>
        <dbReference type="EMBL" id="MDN3923323.1"/>
    </source>
</evidence>
<keyword evidence="2" id="KW-1185">Reference proteome</keyword>
<name>A0ABT8E0J8_9BURK</name>
<dbReference type="EMBL" id="JAUHHC010000013">
    <property type="protein sequence ID" value="MDN3923323.1"/>
    <property type="molecule type" value="Genomic_DNA"/>
</dbReference>
<comment type="caution">
    <text evidence="1">The sequence shown here is derived from an EMBL/GenBank/DDBJ whole genome shotgun (WGS) entry which is preliminary data.</text>
</comment>
<sequence length="134" mass="14583">MLAVYLPQNLPKLSTLLRDFSSPSAANLGRAFGVSRSTAHRWISEDRAPLSVLMVLYLAAPSYGAAETHNRVQHAQEGQRLALALVDSLNRALDDLRREFGRVLAVGDFGAANAPSLDAFPRPSAEVLPFQQRA</sequence>
<reference evidence="1 2" key="1">
    <citation type="submission" date="2023-06" db="EMBL/GenBank/DDBJ databases">
        <title>Pelomonas sp. PFR6 16S ribosomal RNA gene Genome sequencing and assembly.</title>
        <authorList>
            <person name="Woo H."/>
        </authorList>
    </citation>
    <scope>NUCLEOTIDE SEQUENCE [LARGE SCALE GENOMIC DNA]</scope>
    <source>
        <strain evidence="1 2">PFR6</strain>
    </source>
</reference>
<dbReference type="RefSeq" id="WP_290361623.1">
    <property type="nucleotide sequence ID" value="NZ_JAUHHC010000013.1"/>
</dbReference>
<protein>
    <submittedName>
        <fullName evidence="1">Uncharacterized protein</fullName>
    </submittedName>
</protein>
<evidence type="ECO:0000313" key="2">
    <source>
        <dbReference type="Proteomes" id="UP001228044"/>
    </source>
</evidence>
<dbReference type="Proteomes" id="UP001228044">
    <property type="component" value="Unassembled WGS sequence"/>
</dbReference>
<organism evidence="1 2">
    <name type="scientific">Roseateles violae</name>
    <dbReference type="NCBI Taxonomy" id="3058042"/>
    <lineage>
        <taxon>Bacteria</taxon>
        <taxon>Pseudomonadati</taxon>
        <taxon>Pseudomonadota</taxon>
        <taxon>Betaproteobacteria</taxon>
        <taxon>Burkholderiales</taxon>
        <taxon>Sphaerotilaceae</taxon>
        <taxon>Roseateles</taxon>
    </lineage>
</organism>
<proteinExistence type="predicted"/>
<accession>A0ABT8E0J8</accession>
<gene>
    <name evidence="1" type="ORF">QWJ38_23860</name>
</gene>